<proteinExistence type="predicted"/>
<protein>
    <submittedName>
        <fullName evidence="2">Uncharacterized protein</fullName>
    </submittedName>
</protein>
<name>A0A6H0S228_9MYCO</name>
<evidence type="ECO:0000313" key="2">
    <source>
        <dbReference type="EMBL" id="QIV80375.1"/>
    </source>
</evidence>
<keyword evidence="1" id="KW-1133">Transmembrane helix</keyword>
<keyword evidence="3" id="KW-1185">Reference proteome</keyword>
<evidence type="ECO:0000313" key="3">
    <source>
        <dbReference type="Proteomes" id="UP000501849"/>
    </source>
</evidence>
<dbReference type="KEGG" id="mfre:EXE63_05290"/>
<feature type="transmembrane region" description="Helical" evidence="1">
    <location>
        <begin position="6"/>
        <end position="24"/>
    </location>
</feature>
<organism evidence="2 3">
    <name type="scientific">Mycolicibacterium frederiksbergense</name>
    <dbReference type="NCBI Taxonomy" id="117567"/>
    <lineage>
        <taxon>Bacteria</taxon>
        <taxon>Bacillati</taxon>
        <taxon>Actinomycetota</taxon>
        <taxon>Actinomycetes</taxon>
        <taxon>Mycobacteriales</taxon>
        <taxon>Mycobacteriaceae</taxon>
        <taxon>Mycolicibacterium</taxon>
    </lineage>
</organism>
<gene>
    <name evidence="2" type="ORF">EXE63_05290</name>
</gene>
<feature type="transmembrane region" description="Helical" evidence="1">
    <location>
        <begin position="33"/>
        <end position="50"/>
    </location>
</feature>
<feature type="transmembrane region" description="Helical" evidence="1">
    <location>
        <begin position="56"/>
        <end position="74"/>
    </location>
</feature>
<feature type="transmembrane region" description="Helical" evidence="1">
    <location>
        <begin position="124"/>
        <end position="142"/>
    </location>
</feature>
<dbReference type="EMBL" id="CP038799">
    <property type="protein sequence ID" value="QIV80375.1"/>
    <property type="molecule type" value="Genomic_DNA"/>
</dbReference>
<feature type="transmembrane region" description="Helical" evidence="1">
    <location>
        <begin position="177"/>
        <end position="204"/>
    </location>
</feature>
<dbReference type="RefSeq" id="WP_168141100.1">
    <property type="nucleotide sequence ID" value="NZ_CP038799.1"/>
</dbReference>
<keyword evidence="1" id="KW-0472">Membrane</keyword>
<keyword evidence="1" id="KW-0812">Transmembrane</keyword>
<sequence length="211" mass="22973">MNSSVWLQAGLAIGIVGSIALGFIHNVRIERRVYWSTWLLSPGVMTFGVVHRGWGTALVVYALVAALGVLLAYFRTSYLKIGGRIYSFWIARTQPDPPTDGSPAPRVIPPPDAYRGQVTATAHWCLLTVFGVVTGTSALMFGMGPETLGAGTLTVAMLAITGYIDSYDGFPIARRRWVQLALIVISSIPVFLLPPIAYLIGYYLDGPRRRS</sequence>
<feature type="transmembrane region" description="Helical" evidence="1">
    <location>
        <begin position="148"/>
        <end position="165"/>
    </location>
</feature>
<dbReference type="Proteomes" id="UP000501849">
    <property type="component" value="Chromosome"/>
</dbReference>
<reference evidence="2 3" key="1">
    <citation type="submission" date="2019-04" db="EMBL/GenBank/DDBJ databases">
        <title>Draft, Whole-Genome Sequence of the Anthracene-degrading Mycobacterium frederiksbergense LB501T, Isolated from a Polycyclic Aromatic Hydrocarbon (PAH)-Contaminated Soil.</title>
        <authorList>
            <person name="Augelletti F."/>
        </authorList>
    </citation>
    <scope>NUCLEOTIDE SEQUENCE [LARGE SCALE GENOMIC DNA]</scope>
    <source>
        <strain evidence="2 3">LB 501T</strain>
    </source>
</reference>
<evidence type="ECO:0000256" key="1">
    <source>
        <dbReference type="SAM" id="Phobius"/>
    </source>
</evidence>
<dbReference type="AlphaFoldDB" id="A0A6H0S228"/>
<accession>A0A6H0S228</accession>